<evidence type="ECO:0000313" key="1">
    <source>
        <dbReference type="EMBL" id="AFH57191.1"/>
    </source>
</evidence>
<dbReference type="Proteomes" id="UP000099245">
    <property type="component" value="Genome"/>
</dbReference>
<dbReference type="EMBL" id="JQ823124">
    <property type="protein sequence ID" value="AFH57191.1"/>
    <property type="molecule type" value="Genomic_DNA"/>
</dbReference>
<organismHost>
    <name type="scientific">Homo sapiens</name>
    <name type="common">Human</name>
    <dbReference type="NCBI Taxonomy" id="9606"/>
</organismHost>
<protein>
    <submittedName>
        <fullName evidence="1">Truncated Agno protein</fullName>
    </submittedName>
</protein>
<name>I0B5Z1_POVJC</name>
<proteinExistence type="predicted"/>
<accession>I0B5Z1</accession>
<sequence>MVLRQLSRFD</sequence>
<gene>
    <name evidence="1" type="primary">Agno</name>
</gene>
<organism evidence="1 2">
    <name type="scientific">JC polyomavirus</name>
    <name type="common">JCPyV</name>
    <name type="synonym">JCV</name>
    <dbReference type="NCBI Taxonomy" id="10632"/>
    <lineage>
        <taxon>Viruses</taxon>
        <taxon>Monodnaviria</taxon>
        <taxon>Shotokuvirae</taxon>
        <taxon>Cossaviricota</taxon>
        <taxon>Papovaviricetes</taxon>
        <taxon>Sepolyvirales</taxon>
        <taxon>Polyomaviridae</taxon>
        <taxon>Betapolyomavirus</taxon>
        <taxon>Betapolyomavirus secuhominis</taxon>
    </lineage>
</organism>
<evidence type="ECO:0000313" key="2">
    <source>
        <dbReference type="Proteomes" id="UP000099245"/>
    </source>
</evidence>
<reference evidence="1 2" key="1">
    <citation type="journal article" date="2012" name="PLoS ONE">
        <title>JC Virus Encephalopathy Is Associated with a Novel Agnoprotein-Deletion JCV Variant.</title>
        <authorList>
            <person name="Dang X."/>
            <person name="Wuthrich C."/>
            <person name="Gordon J."/>
            <person name="Sawa H."/>
            <person name="Koralnik I.J."/>
        </authorList>
    </citation>
    <scope>NUCLEOTIDE SEQUENCE [LARGE SCALE GENOMIC DNA]</scope>
    <source>
        <strain evidence="1">JCVCPN1</strain>
    </source>
</reference>